<dbReference type="GO" id="GO:0016746">
    <property type="term" value="F:acyltransferase activity"/>
    <property type="evidence" value="ECO:0007669"/>
    <property type="project" value="UniProtKB-KW"/>
</dbReference>
<name>I7GCQ0_MACFA</name>
<evidence type="ECO:0000256" key="1">
    <source>
        <dbReference type="SAM" id="SignalP"/>
    </source>
</evidence>
<organism evidence="2">
    <name type="scientific">Macaca fascicularis</name>
    <name type="common">Crab-eating macaque</name>
    <name type="synonym">Cynomolgus monkey</name>
    <dbReference type="NCBI Taxonomy" id="9541"/>
    <lineage>
        <taxon>Eukaryota</taxon>
        <taxon>Metazoa</taxon>
        <taxon>Chordata</taxon>
        <taxon>Craniata</taxon>
        <taxon>Vertebrata</taxon>
        <taxon>Euteleostomi</taxon>
        <taxon>Mammalia</taxon>
        <taxon>Eutheria</taxon>
        <taxon>Euarchontoglires</taxon>
        <taxon>Primates</taxon>
        <taxon>Haplorrhini</taxon>
        <taxon>Catarrhini</taxon>
        <taxon>Cercopithecidae</taxon>
        <taxon>Cercopithecinae</taxon>
        <taxon>Macaca</taxon>
    </lineage>
</organism>
<dbReference type="EMBL" id="AB172880">
    <property type="protein sequence ID" value="BAE89942.1"/>
    <property type="molecule type" value="mRNA"/>
</dbReference>
<evidence type="ECO:0000313" key="2">
    <source>
        <dbReference type="EMBL" id="BAE89942.1"/>
    </source>
</evidence>
<reference evidence="2" key="1">
    <citation type="journal article" date="2007" name="PLoS Biol.">
        <title>Rate of evolution in brain-expressed genes in humans and other primates.</title>
        <authorList>
            <person name="Wang H.-Y."/>
            <person name="Chien H.-C."/>
            <person name="Osada N."/>
            <person name="Hashimoto K."/>
            <person name="Sugano S."/>
            <person name="Gojobori T."/>
            <person name="Chou C.-K."/>
            <person name="Tsai S.-F."/>
            <person name="Wu C.-I."/>
            <person name="Shen C.-K.J."/>
        </authorList>
    </citation>
    <scope>NUCLEOTIDE SEQUENCE</scope>
</reference>
<feature type="signal peptide" evidence="1">
    <location>
        <begin position="1"/>
        <end position="18"/>
    </location>
</feature>
<proteinExistence type="evidence at transcript level"/>
<accession>I7GCQ0</accession>
<keyword evidence="2" id="KW-0808">Transferase</keyword>
<feature type="chain" id="PRO_5003709900" evidence="1">
    <location>
        <begin position="19"/>
        <end position="111"/>
    </location>
</feature>
<dbReference type="AlphaFoldDB" id="I7GCQ0"/>
<sequence length="111" mass="12613">MNFFITVFVIFSNTPVHTSLCPFEVIVGDGGNFCFLLTYMLESMIDMFGNLSVTKRKNFLLCLLFYNSNLESLQLKAAVDSWNAIVADVRNKIAFLRVSPEVYLEKIGLML</sequence>
<keyword evidence="1" id="KW-0732">Signal</keyword>
<protein>
    <submittedName>
        <fullName evidence="2">Macaca fascicularis brain cDNA clone: QflA-19988, similar to human O-acyltransferase (membrane bound) domain containing 1(OACT1), mRNA, RefSeq: XM_371801.2</fullName>
    </submittedName>
</protein>
<keyword evidence="2" id="KW-0012">Acyltransferase</keyword>